<dbReference type="PROSITE" id="PS00678">
    <property type="entry name" value="WD_REPEATS_1"/>
    <property type="match status" value="1"/>
</dbReference>
<dbReference type="Gramene" id="ORUFI04G19620.1">
    <property type="protein sequence ID" value="ORUFI04G19620.1"/>
    <property type="gene ID" value="ORUFI04G19620"/>
</dbReference>
<dbReference type="SUPFAM" id="SSF50978">
    <property type="entry name" value="WD40 repeat-like"/>
    <property type="match status" value="1"/>
</dbReference>
<dbReference type="EnsemblPlants" id="ORUFI04G19620.1">
    <property type="protein sequence ID" value="ORUFI04G19620.1"/>
    <property type="gene ID" value="ORUFI04G19620"/>
</dbReference>
<comment type="similarity">
    <text evidence="5">Belongs to the DPH7 family.</text>
</comment>
<name>A0A0E0PBD1_ORYRU</name>
<keyword evidence="3" id="KW-0677">Repeat</keyword>
<reference evidence="11" key="1">
    <citation type="submission" date="2013-06" db="EMBL/GenBank/DDBJ databases">
        <authorList>
            <person name="Zhao Q."/>
        </authorList>
    </citation>
    <scope>NUCLEOTIDE SEQUENCE</scope>
    <source>
        <strain evidence="11">cv. W1943</strain>
    </source>
</reference>
<evidence type="ECO:0000256" key="2">
    <source>
        <dbReference type="ARBA" id="ARBA00022574"/>
    </source>
</evidence>
<evidence type="ECO:0000256" key="8">
    <source>
        <dbReference type="PROSITE-ProRule" id="PRU00221"/>
    </source>
</evidence>
<dbReference type="GO" id="GO:0061685">
    <property type="term" value="F:diphthine methylesterase activity"/>
    <property type="evidence" value="ECO:0007669"/>
    <property type="project" value="UniProtKB-EC"/>
</dbReference>
<feature type="compositionally biased region" description="Basic residues" evidence="9">
    <location>
        <begin position="55"/>
        <end position="77"/>
    </location>
</feature>
<feature type="repeat" description="WD" evidence="8">
    <location>
        <begin position="283"/>
        <end position="319"/>
    </location>
</feature>
<dbReference type="Proteomes" id="UP000008022">
    <property type="component" value="Unassembled WGS sequence"/>
</dbReference>
<keyword evidence="2 8" id="KW-0853">WD repeat</keyword>
<evidence type="ECO:0000256" key="3">
    <source>
        <dbReference type="ARBA" id="ARBA00022737"/>
    </source>
</evidence>
<dbReference type="PROSITE" id="PS50294">
    <property type="entry name" value="WD_REPEATS_REGION"/>
    <property type="match status" value="1"/>
</dbReference>
<feature type="region of interest" description="Disordered" evidence="9">
    <location>
        <begin position="53"/>
        <end position="96"/>
    </location>
</feature>
<evidence type="ECO:0000256" key="9">
    <source>
        <dbReference type="SAM" id="MobiDB-lite"/>
    </source>
</evidence>
<dbReference type="InterPro" id="IPR015943">
    <property type="entry name" value="WD40/YVTN_repeat-like_dom_sf"/>
</dbReference>
<reference evidence="10" key="2">
    <citation type="submission" date="2015-06" db="UniProtKB">
        <authorList>
            <consortium name="EnsemblPlants"/>
        </authorList>
    </citation>
    <scope>IDENTIFICATION</scope>
</reference>
<dbReference type="STRING" id="4529.A0A0E0PBD1"/>
<dbReference type="PANTHER" id="PTHR46042">
    <property type="entry name" value="DIPHTHINE METHYLTRANSFERASE"/>
    <property type="match status" value="1"/>
</dbReference>
<evidence type="ECO:0000256" key="6">
    <source>
        <dbReference type="ARBA" id="ARBA00039131"/>
    </source>
</evidence>
<comment type="catalytic activity">
    <reaction evidence="7">
        <text>diphthine methyl ester-[translation elongation factor 2] + H2O = diphthine-[translation elongation factor 2] + methanol + H(+)</text>
        <dbReference type="Rhea" id="RHEA:42656"/>
        <dbReference type="Rhea" id="RHEA-COMP:10172"/>
        <dbReference type="Rhea" id="RHEA-COMP:10173"/>
        <dbReference type="ChEBI" id="CHEBI:15377"/>
        <dbReference type="ChEBI" id="CHEBI:15378"/>
        <dbReference type="ChEBI" id="CHEBI:17790"/>
        <dbReference type="ChEBI" id="CHEBI:79005"/>
        <dbReference type="ChEBI" id="CHEBI:82696"/>
        <dbReference type="EC" id="3.1.1.97"/>
    </reaction>
</comment>
<dbReference type="InterPro" id="IPR001680">
    <property type="entry name" value="WD40_rpt"/>
</dbReference>
<proteinExistence type="inferred from homology"/>
<sequence length="421" mass="46853">MLPLVAYLDQDTQMRFHVRCCPRLSTSFSYKEHGTAPVVSTMLLWNSKFCEKGRRSGRGPAARRPRRTSRSSRRRTRGGGGGGERRGRAPRGPPKSFRHVLAAATYTLHEQGGERQDRAGSVSLFAVDAGEEDAPRRLRLLHTVETAGVFDMKWSPVAPLLAQADAHGRLALWRLEQEDGSDKGAVLRDVCSGDISSSMCLFVDWNQTAEALSVGLSDGSLSVVSMREDRLEVSEQWTAHQYEVWTCYFDRANPHLLYSGSDDCSFSCWDLRQNPSNAVFQNKKSHNMGVCCIAQNPLEGNMLLTGSYDEFLRVWDIRSMVKPVNVKSLNLGGGVWRIKYHPLIADVVLAACMHNGFAIVKVGTGDAAVVETYCKHESLAYGADWQISEGAEQNKNFSVVATCSFYDRLLRVWQPENLGNL</sequence>
<evidence type="ECO:0000256" key="1">
    <source>
        <dbReference type="ARBA" id="ARBA00005156"/>
    </source>
</evidence>
<evidence type="ECO:0000256" key="7">
    <source>
        <dbReference type="ARBA" id="ARBA00047551"/>
    </source>
</evidence>
<protein>
    <recommendedName>
        <fullName evidence="6">methylated diphthine methylhydrolase</fullName>
        <ecNumber evidence="6">3.1.1.97</ecNumber>
    </recommendedName>
</protein>
<accession>A0A0E0PBD1</accession>
<comment type="pathway">
    <text evidence="1">Protein modification; peptidyl-diphthamide biosynthesis.</text>
</comment>
<dbReference type="eggNOG" id="KOG0280">
    <property type="taxonomic scope" value="Eukaryota"/>
</dbReference>
<dbReference type="HOGENOM" id="CLU_036100_2_0_1"/>
<dbReference type="PROSITE" id="PS50082">
    <property type="entry name" value="WD_REPEATS_2"/>
    <property type="match status" value="1"/>
</dbReference>
<keyword evidence="4" id="KW-0378">Hydrolase</keyword>
<dbReference type="Pfam" id="PF00400">
    <property type="entry name" value="WD40"/>
    <property type="match status" value="2"/>
</dbReference>
<dbReference type="InterPro" id="IPR019775">
    <property type="entry name" value="WD40_repeat_CS"/>
</dbReference>
<dbReference type="Gene3D" id="2.130.10.10">
    <property type="entry name" value="YVTN repeat-like/Quinoprotein amine dehydrogenase"/>
    <property type="match status" value="1"/>
</dbReference>
<evidence type="ECO:0000313" key="11">
    <source>
        <dbReference type="Proteomes" id="UP000008022"/>
    </source>
</evidence>
<dbReference type="InterPro" id="IPR052415">
    <property type="entry name" value="Diphthine_MTase"/>
</dbReference>
<dbReference type="AlphaFoldDB" id="A0A0E0PBD1"/>
<keyword evidence="11" id="KW-1185">Reference proteome</keyword>
<dbReference type="GO" id="GO:0005737">
    <property type="term" value="C:cytoplasm"/>
    <property type="evidence" value="ECO:0007669"/>
    <property type="project" value="TreeGrafter"/>
</dbReference>
<dbReference type="GO" id="GO:0017183">
    <property type="term" value="P:protein histidyl modification to diphthamide"/>
    <property type="evidence" value="ECO:0007669"/>
    <property type="project" value="TreeGrafter"/>
</dbReference>
<dbReference type="PANTHER" id="PTHR46042:SF1">
    <property type="entry name" value="DIPHTHINE METHYLTRANSFERASE"/>
    <property type="match status" value="1"/>
</dbReference>
<dbReference type="OMA" id="LDMKWLP"/>
<evidence type="ECO:0000313" key="10">
    <source>
        <dbReference type="EnsemblPlants" id="ORUFI04G19620.1"/>
    </source>
</evidence>
<dbReference type="SMART" id="SM00320">
    <property type="entry name" value="WD40"/>
    <property type="match status" value="4"/>
</dbReference>
<dbReference type="EC" id="3.1.1.97" evidence="6"/>
<evidence type="ECO:0000256" key="5">
    <source>
        <dbReference type="ARBA" id="ARBA00038092"/>
    </source>
</evidence>
<dbReference type="InterPro" id="IPR036322">
    <property type="entry name" value="WD40_repeat_dom_sf"/>
</dbReference>
<evidence type="ECO:0000256" key="4">
    <source>
        <dbReference type="ARBA" id="ARBA00022801"/>
    </source>
</evidence>
<organism evidence="10 11">
    <name type="scientific">Oryza rufipogon</name>
    <name type="common">Brownbeard rice</name>
    <name type="synonym">Asian wild rice</name>
    <dbReference type="NCBI Taxonomy" id="4529"/>
    <lineage>
        <taxon>Eukaryota</taxon>
        <taxon>Viridiplantae</taxon>
        <taxon>Streptophyta</taxon>
        <taxon>Embryophyta</taxon>
        <taxon>Tracheophyta</taxon>
        <taxon>Spermatophyta</taxon>
        <taxon>Magnoliopsida</taxon>
        <taxon>Liliopsida</taxon>
        <taxon>Poales</taxon>
        <taxon>Poaceae</taxon>
        <taxon>BOP clade</taxon>
        <taxon>Oryzoideae</taxon>
        <taxon>Oryzeae</taxon>
        <taxon>Oryzinae</taxon>
        <taxon>Oryza</taxon>
    </lineage>
</organism>